<evidence type="ECO:0000313" key="13">
    <source>
        <dbReference type="EMBL" id="CAA0838148.1"/>
    </source>
</evidence>
<reference evidence="13" key="1">
    <citation type="submission" date="2019-12" db="EMBL/GenBank/DDBJ databases">
        <authorList>
            <person name="Scholes J."/>
        </authorList>
    </citation>
    <scope>NUCLEOTIDE SEQUENCE</scope>
</reference>
<dbReference type="Proteomes" id="UP001153555">
    <property type="component" value="Unassembled WGS sequence"/>
</dbReference>
<dbReference type="GO" id="GO:1990904">
    <property type="term" value="C:ribonucleoprotein complex"/>
    <property type="evidence" value="ECO:0007669"/>
    <property type="project" value="UniProtKB-KW"/>
</dbReference>
<evidence type="ECO:0000256" key="7">
    <source>
        <dbReference type="ARBA" id="ARBA00022980"/>
    </source>
</evidence>
<evidence type="ECO:0000256" key="2">
    <source>
        <dbReference type="ARBA" id="ARBA00009254"/>
    </source>
</evidence>
<evidence type="ECO:0000256" key="4">
    <source>
        <dbReference type="ARBA" id="ARBA00022528"/>
    </source>
</evidence>
<dbReference type="AlphaFoldDB" id="A0A9N7NU92"/>
<evidence type="ECO:0000256" key="9">
    <source>
        <dbReference type="ARBA" id="ARBA00040028"/>
    </source>
</evidence>
<evidence type="ECO:0000256" key="1">
    <source>
        <dbReference type="ARBA" id="ARBA00004229"/>
    </source>
</evidence>
<keyword evidence="7 13" id="KW-0689">Ribosomal protein</keyword>
<dbReference type="GO" id="GO:0003735">
    <property type="term" value="F:structural constituent of ribosome"/>
    <property type="evidence" value="ECO:0007669"/>
    <property type="project" value="InterPro"/>
</dbReference>
<keyword evidence="6" id="KW-0809">Transit peptide</keyword>
<feature type="region of interest" description="Disordered" evidence="12">
    <location>
        <begin position="1"/>
        <end position="37"/>
    </location>
</feature>
<dbReference type="GO" id="GO:0006412">
    <property type="term" value="P:translation"/>
    <property type="evidence" value="ECO:0007669"/>
    <property type="project" value="InterPro"/>
</dbReference>
<dbReference type="InterPro" id="IPR001854">
    <property type="entry name" value="Ribosomal_uL29"/>
</dbReference>
<keyword evidence="14" id="KW-1185">Reference proteome</keyword>
<comment type="similarity">
    <text evidence="2">Belongs to the universal ribosomal protein uL29 family.</text>
</comment>
<comment type="subunit">
    <text evidence="3">Part of the 50S ribosomal subunit.</text>
</comment>
<protein>
    <recommendedName>
        <fullName evidence="9">Large ribosomal subunit protein uL29c</fullName>
    </recommendedName>
    <alternativeName>
        <fullName evidence="10">50S ribosomal protein L29, chloroplastic</fullName>
    </alternativeName>
    <alternativeName>
        <fullName evidence="11">CL29</fullName>
    </alternativeName>
</protein>
<feature type="region of interest" description="Disordered" evidence="12">
    <location>
        <begin position="220"/>
        <end position="243"/>
    </location>
</feature>
<evidence type="ECO:0000256" key="12">
    <source>
        <dbReference type="SAM" id="MobiDB-lite"/>
    </source>
</evidence>
<evidence type="ECO:0000313" key="14">
    <source>
        <dbReference type="Proteomes" id="UP001153555"/>
    </source>
</evidence>
<dbReference type="FunFam" id="1.10.287.310:FF:000004">
    <property type="entry name" value="50S ribosomal protein L29, chloroplastic"/>
    <property type="match status" value="1"/>
</dbReference>
<comment type="subcellular location">
    <subcellularLocation>
        <location evidence="1">Plastid</location>
        <location evidence="1">Chloroplast</location>
    </subcellularLocation>
</comment>
<evidence type="ECO:0000256" key="11">
    <source>
        <dbReference type="ARBA" id="ARBA00082774"/>
    </source>
</evidence>
<dbReference type="CDD" id="cd00427">
    <property type="entry name" value="Ribosomal_L29_HIP"/>
    <property type="match status" value="1"/>
</dbReference>
<evidence type="ECO:0000256" key="3">
    <source>
        <dbReference type="ARBA" id="ARBA00011838"/>
    </source>
</evidence>
<evidence type="ECO:0000256" key="6">
    <source>
        <dbReference type="ARBA" id="ARBA00022946"/>
    </source>
</evidence>
<dbReference type="OrthoDB" id="528635at2759"/>
<accession>A0A9N7NU92</accession>
<comment type="caution">
    <text evidence="13">The sequence shown here is derived from an EMBL/GenBank/DDBJ whole genome shotgun (WGS) entry which is preliminary data.</text>
</comment>
<evidence type="ECO:0000256" key="5">
    <source>
        <dbReference type="ARBA" id="ARBA00022640"/>
    </source>
</evidence>
<dbReference type="Pfam" id="PF00831">
    <property type="entry name" value="Ribosomal_L29"/>
    <property type="match status" value="1"/>
</dbReference>
<dbReference type="PANTHER" id="PTHR10916">
    <property type="entry name" value="60S RIBOSOMAL PROTEIN L35/50S RIBOSOMAL PROTEIN L29"/>
    <property type="match status" value="1"/>
</dbReference>
<dbReference type="PANTHER" id="PTHR10916:SF0">
    <property type="entry name" value="LARGE RIBOSOMAL SUBUNIT PROTEIN UL29C"/>
    <property type="match status" value="1"/>
</dbReference>
<gene>
    <name evidence="13" type="ORF">SHERM_04757</name>
</gene>
<dbReference type="InterPro" id="IPR050063">
    <property type="entry name" value="Ribosomal_protein_uL29"/>
</dbReference>
<dbReference type="GO" id="GO:0009507">
    <property type="term" value="C:chloroplast"/>
    <property type="evidence" value="ECO:0007669"/>
    <property type="project" value="UniProtKB-SubCell"/>
</dbReference>
<proteinExistence type="inferred from homology"/>
<evidence type="ECO:0000256" key="8">
    <source>
        <dbReference type="ARBA" id="ARBA00023274"/>
    </source>
</evidence>
<dbReference type="EMBL" id="CACSLK010030875">
    <property type="protein sequence ID" value="CAA0838148.1"/>
    <property type="molecule type" value="Genomic_DNA"/>
</dbReference>
<dbReference type="Gene3D" id="1.10.287.310">
    <property type="match status" value="1"/>
</dbReference>
<keyword evidence="4" id="KW-0150">Chloroplast</keyword>
<keyword evidence="5" id="KW-0934">Plastid</keyword>
<dbReference type="GO" id="GO:0005840">
    <property type="term" value="C:ribosome"/>
    <property type="evidence" value="ECO:0007669"/>
    <property type="project" value="UniProtKB-KW"/>
</dbReference>
<dbReference type="NCBIfam" id="TIGR00012">
    <property type="entry name" value="L29"/>
    <property type="match status" value="1"/>
</dbReference>
<dbReference type="HAMAP" id="MF_00374">
    <property type="entry name" value="Ribosomal_uL29"/>
    <property type="match status" value="1"/>
</dbReference>
<feature type="compositionally biased region" description="Basic and acidic residues" evidence="12">
    <location>
        <begin position="229"/>
        <end position="243"/>
    </location>
</feature>
<dbReference type="InterPro" id="IPR036049">
    <property type="entry name" value="Ribosomal_uL29_sf"/>
</dbReference>
<keyword evidence="8" id="KW-0687">Ribonucleoprotein</keyword>
<evidence type="ECO:0000256" key="10">
    <source>
        <dbReference type="ARBA" id="ARBA00042960"/>
    </source>
</evidence>
<dbReference type="SUPFAM" id="SSF46561">
    <property type="entry name" value="Ribosomal protein L29 (L29p)"/>
    <property type="match status" value="1"/>
</dbReference>
<sequence>MRLVPKCLGSEIPATPPKPPPACTVAGPTTTSHSQCKPMHATTIEGTSRRAHCGYVAGGGGGAGDGAGHQGLLWRSRMTSLTISSTIFPPKSNLPKPSLSSSFNGLRISHFLPTRRPSLSSGRASSSVSVVMMAKRGEELKDIRAKSTEELNEEIVDLKGELFMLRLQRSARNEFKSSEFRLMRKRIARMLTVKRERELEEGINKRLSRKLDFKWKKSIVPRPPPSLKKLQEEEADAEAKKSA</sequence>
<name>A0A9N7NU92_STRHE</name>
<organism evidence="13 14">
    <name type="scientific">Striga hermonthica</name>
    <name type="common">Purple witchweed</name>
    <name type="synonym">Buchnera hermonthica</name>
    <dbReference type="NCBI Taxonomy" id="68872"/>
    <lineage>
        <taxon>Eukaryota</taxon>
        <taxon>Viridiplantae</taxon>
        <taxon>Streptophyta</taxon>
        <taxon>Embryophyta</taxon>
        <taxon>Tracheophyta</taxon>
        <taxon>Spermatophyta</taxon>
        <taxon>Magnoliopsida</taxon>
        <taxon>eudicotyledons</taxon>
        <taxon>Gunneridae</taxon>
        <taxon>Pentapetalae</taxon>
        <taxon>asterids</taxon>
        <taxon>lamiids</taxon>
        <taxon>Lamiales</taxon>
        <taxon>Orobanchaceae</taxon>
        <taxon>Buchnereae</taxon>
        <taxon>Striga</taxon>
    </lineage>
</organism>